<name>A0A8J3FGX5_9ACTN</name>
<dbReference type="Pfam" id="PF14273">
    <property type="entry name" value="DUF4360"/>
    <property type="match status" value="1"/>
</dbReference>
<dbReference type="AlphaFoldDB" id="A0A8J3FGX5"/>
<evidence type="ECO:0008006" key="3">
    <source>
        <dbReference type="Google" id="ProtNLM"/>
    </source>
</evidence>
<reference evidence="1" key="1">
    <citation type="journal article" date="2014" name="Int. J. Syst. Evol. Microbiol.">
        <title>Complete genome sequence of Corynebacterium casei LMG S-19264T (=DSM 44701T), isolated from a smear-ripened cheese.</title>
        <authorList>
            <consortium name="US DOE Joint Genome Institute (JGI-PGF)"/>
            <person name="Walter F."/>
            <person name="Albersmeier A."/>
            <person name="Kalinowski J."/>
            <person name="Ruckert C."/>
        </authorList>
    </citation>
    <scope>NUCLEOTIDE SEQUENCE</scope>
    <source>
        <strain evidence="1">JCM 3091</strain>
    </source>
</reference>
<proteinExistence type="predicted"/>
<accession>A0A8J3FGX5</accession>
<dbReference type="PANTHER" id="PTHR38847:SF1">
    <property type="entry name" value="PSEUDOURIDINE SYNTHASE RSUA_RLUA-LIKE DOMAIN-CONTAINING PROTEIN"/>
    <property type="match status" value="1"/>
</dbReference>
<sequence length="218" mass="22513">MKRVLMGFGITSITVSLVVGSLVAPAVAVSRQDGPEVRISDVVFAGPGCVPGGASVDMSAGGTGLDLRYRDFFVEVGQVVADGASTWRDADSKECVVSLRLDYPSGWSFAVTSLASRGHARLAAGTTAKPATGYTFAGIPSPADGTSSLEGPTDANYAYSDEVRSPVWSECGSSQALAARMRLSADARNAARDSSSRVTLGAKPGDVATEIGLDWKKC</sequence>
<reference evidence="1" key="2">
    <citation type="submission" date="2020-09" db="EMBL/GenBank/DDBJ databases">
        <authorList>
            <person name="Sun Q."/>
            <person name="Ohkuma M."/>
        </authorList>
    </citation>
    <scope>NUCLEOTIDE SEQUENCE</scope>
    <source>
        <strain evidence="1">JCM 3091</strain>
    </source>
</reference>
<evidence type="ECO:0000313" key="1">
    <source>
        <dbReference type="EMBL" id="GGK11784.1"/>
    </source>
</evidence>
<dbReference type="PANTHER" id="PTHR38847">
    <property type="match status" value="1"/>
</dbReference>
<dbReference type="Proteomes" id="UP000662200">
    <property type="component" value="Unassembled WGS sequence"/>
</dbReference>
<evidence type="ECO:0000313" key="2">
    <source>
        <dbReference type="Proteomes" id="UP000662200"/>
    </source>
</evidence>
<protein>
    <recommendedName>
        <fullName evidence="3">DUF4360 domain-containing protein</fullName>
    </recommendedName>
</protein>
<comment type="caution">
    <text evidence="1">The sequence shown here is derived from an EMBL/GenBank/DDBJ whole genome shotgun (WGS) entry which is preliminary data.</text>
</comment>
<keyword evidence="2" id="KW-1185">Reference proteome</keyword>
<dbReference type="RefSeq" id="WP_189112106.1">
    <property type="nucleotide sequence ID" value="NZ_BMQC01000001.1"/>
</dbReference>
<dbReference type="InterPro" id="IPR025649">
    <property type="entry name" value="DUF4360"/>
</dbReference>
<organism evidence="1 2">
    <name type="scientific">Pilimelia terevasa</name>
    <dbReference type="NCBI Taxonomy" id="53372"/>
    <lineage>
        <taxon>Bacteria</taxon>
        <taxon>Bacillati</taxon>
        <taxon>Actinomycetota</taxon>
        <taxon>Actinomycetes</taxon>
        <taxon>Micromonosporales</taxon>
        <taxon>Micromonosporaceae</taxon>
        <taxon>Pilimelia</taxon>
    </lineage>
</organism>
<dbReference type="EMBL" id="BMQC01000001">
    <property type="protein sequence ID" value="GGK11784.1"/>
    <property type="molecule type" value="Genomic_DNA"/>
</dbReference>
<gene>
    <name evidence="1" type="ORF">GCM10010124_00540</name>
</gene>